<evidence type="ECO:0000313" key="2">
    <source>
        <dbReference type="Proteomes" id="UP001152798"/>
    </source>
</evidence>
<organism evidence="1 2">
    <name type="scientific">Nezara viridula</name>
    <name type="common">Southern green stink bug</name>
    <name type="synonym">Cimex viridulus</name>
    <dbReference type="NCBI Taxonomy" id="85310"/>
    <lineage>
        <taxon>Eukaryota</taxon>
        <taxon>Metazoa</taxon>
        <taxon>Ecdysozoa</taxon>
        <taxon>Arthropoda</taxon>
        <taxon>Hexapoda</taxon>
        <taxon>Insecta</taxon>
        <taxon>Pterygota</taxon>
        <taxon>Neoptera</taxon>
        <taxon>Paraneoptera</taxon>
        <taxon>Hemiptera</taxon>
        <taxon>Heteroptera</taxon>
        <taxon>Panheteroptera</taxon>
        <taxon>Pentatomomorpha</taxon>
        <taxon>Pentatomoidea</taxon>
        <taxon>Pentatomidae</taxon>
        <taxon>Pentatominae</taxon>
        <taxon>Nezara</taxon>
    </lineage>
</organism>
<keyword evidence="2" id="KW-1185">Reference proteome</keyword>
<protein>
    <submittedName>
        <fullName evidence="1">Uncharacterized protein</fullName>
    </submittedName>
</protein>
<proteinExistence type="predicted"/>
<dbReference type="AlphaFoldDB" id="A0A9P0MUW0"/>
<sequence length="87" mass="10001">MVLRKEEDSERKENNHVLDSALRNPLVDDGVSVAFLEYTEEEFSKRGCKQTREEVLLGSILRHAYHAIFYLTTNQLIVTTMTGADEK</sequence>
<dbReference type="Proteomes" id="UP001152798">
    <property type="component" value="Chromosome 5"/>
</dbReference>
<accession>A0A9P0MUW0</accession>
<name>A0A9P0MUW0_NEZVI</name>
<evidence type="ECO:0000313" key="1">
    <source>
        <dbReference type="EMBL" id="CAH1403377.1"/>
    </source>
</evidence>
<dbReference type="EMBL" id="OV725081">
    <property type="protein sequence ID" value="CAH1403377.1"/>
    <property type="molecule type" value="Genomic_DNA"/>
</dbReference>
<gene>
    <name evidence="1" type="ORF">NEZAVI_LOCUS11990</name>
</gene>
<reference evidence="1" key="1">
    <citation type="submission" date="2022-01" db="EMBL/GenBank/DDBJ databases">
        <authorList>
            <person name="King R."/>
        </authorList>
    </citation>
    <scope>NUCLEOTIDE SEQUENCE</scope>
</reference>